<dbReference type="InterPro" id="IPR023867">
    <property type="entry name" value="Sulphatase_maturase_rSAM"/>
</dbReference>
<dbReference type="PROSITE" id="PS51918">
    <property type="entry name" value="RADICAL_SAM"/>
    <property type="match status" value="1"/>
</dbReference>
<evidence type="ECO:0000256" key="1">
    <source>
        <dbReference type="ARBA" id="ARBA00001966"/>
    </source>
</evidence>
<evidence type="ECO:0000256" key="2">
    <source>
        <dbReference type="ARBA" id="ARBA00022691"/>
    </source>
</evidence>
<dbReference type="SFLD" id="SFLDG01386">
    <property type="entry name" value="main_SPASM_domain-containing"/>
    <property type="match status" value="1"/>
</dbReference>
<keyword evidence="2" id="KW-0949">S-adenosyl-L-methionine</keyword>
<sequence>MGIASVTIDAARPRSPDAHLLKWGDAAQLFLPDGSQLFDIDEALAEALGGALQSRDGGIALKKLLAGLDILPVPDRCSGVPEDRRVRALSLAVAQSCNLGCSYCYAQGGAFGSAPKGMSLETARAAIDLMLSETGPGERANLAFLGGEPLIGRDVIHEATNYAARRASERGIKLSFSITTNGTLVGERDIELFDKHGFAVTVSLDGIGATHDRQRSFKGGRGSYARILERIAPLVERTHRCQVSARVTVTPRNLGLPTMLDELISLGFDSVGFSPMLSAPDAENEMQHNHLVEMLEQMMACGRVFEARTIDGERYPFLNLLNGLREIHRGTHRPYPCGAGAGYLGVSADGELAACHRFIDAPEGAMGNLADGVDRVRQTAWLEARHVHEQPGCQSCWARYLCSGGCHHETLSRGRPACDFIRGWLHYVIGAYGHLARARPDFISQLAR</sequence>
<keyword evidence="5" id="KW-0411">Iron-sulfur</keyword>
<proteinExistence type="predicted"/>
<accession>A0ABX5W2M3</accession>
<dbReference type="InterPro" id="IPR058240">
    <property type="entry name" value="rSAM_sf"/>
</dbReference>
<dbReference type="InterPro" id="IPR013785">
    <property type="entry name" value="Aldolase_TIM"/>
</dbReference>
<evidence type="ECO:0000313" key="8">
    <source>
        <dbReference type="Proteomes" id="UP000319298"/>
    </source>
</evidence>
<keyword evidence="8" id="KW-1185">Reference proteome</keyword>
<dbReference type="PANTHER" id="PTHR43273:SF8">
    <property type="entry name" value="RADICAL SAM DOMAIN PROTEIN"/>
    <property type="match status" value="1"/>
</dbReference>
<dbReference type="Gene3D" id="3.20.20.70">
    <property type="entry name" value="Aldolase class I"/>
    <property type="match status" value="1"/>
</dbReference>
<dbReference type="Pfam" id="PF04055">
    <property type="entry name" value="Radical_SAM"/>
    <property type="match status" value="1"/>
</dbReference>
<dbReference type="SFLD" id="SFLDG01384">
    <property type="entry name" value="thioether_bond_formation_requi"/>
    <property type="match status" value="1"/>
</dbReference>
<dbReference type="InterPro" id="IPR023885">
    <property type="entry name" value="4Fe4S-binding_SPASM_dom"/>
</dbReference>
<name>A0ABX5W2M3_9BRAD</name>
<organism evidence="7 8">
    <name type="scientific">Bradyrhizobium symbiodeficiens</name>
    <dbReference type="NCBI Taxonomy" id="1404367"/>
    <lineage>
        <taxon>Bacteria</taxon>
        <taxon>Pseudomonadati</taxon>
        <taxon>Pseudomonadota</taxon>
        <taxon>Alphaproteobacteria</taxon>
        <taxon>Hyphomicrobiales</taxon>
        <taxon>Nitrobacteraceae</taxon>
        <taxon>Bradyrhizobium</taxon>
    </lineage>
</organism>
<dbReference type="RefSeq" id="WP_140478997.1">
    <property type="nucleotide sequence ID" value="NZ_CP041090.2"/>
</dbReference>
<dbReference type="EMBL" id="CP041090">
    <property type="protein sequence ID" value="QDF37530.1"/>
    <property type="molecule type" value="Genomic_DNA"/>
</dbReference>
<dbReference type="PANTHER" id="PTHR43273">
    <property type="entry name" value="ANAEROBIC SULFATASE-MATURATING ENZYME HOMOLOG ASLB-RELATED"/>
    <property type="match status" value="1"/>
</dbReference>
<evidence type="ECO:0000259" key="6">
    <source>
        <dbReference type="PROSITE" id="PS51918"/>
    </source>
</evidence>
<dbReference type="NCBIfam" id="TIGR04085">
    <property type="entry name" value="rSAM_more_4Fe4S"/>
    <property type="match status" value="1"/>
</dbReference>
<keyword evidence="4" id="KW-0408">Iron</keyword>
<evidence type="ECO:0000256" key="3">
    <source>
        <dbReference type="ARBA" id="ARBA00022723"/>
    </source>
</evidence>
<dbReference type="SFLD" id="SFLDS00029">
    <property type="entry name" value="Radical_SAM"/>
    <property type="match status" value="1"/>
</dbReference>
<evidence type="ECO:0000256" key="4">
    <source>
        <dbReference type="ARBA" id="ARBA00023004"/>
    </source>
</evidence>
<keyword evidence="3" id="KW-0479">Metal-binding</keyword>
<evidence type="ECO:0000256" key="5">
    <source>
        <dbReference type="ARBA" id="ARBA00023014"/>
    </source>
</evidence>
<feature type="domain" description="Radical SAM core" evidence="6">
    <location>
        <begin position="81"/>
        <end position="314"/>
    </location>
</feature>
<reference evidence="7 8" key="2">
    <citation type="journal article" date="2020" name="Int. J. Syst. Evol. Microbiol.">
        <title>Description and complete genome sequences of Bradyrhizobium symbiodeficiens sp. nov., a non-symbiotic bacterium associated with legumes native to Canada.</title>
        <authorList>
            <person name="Bromfield E.S.P."/>
            <person name="Cloutier S."/>
            <person name="Nguyen H.D.T."/>
        </authorList>
    </citation>
    <scope>NUCLEOTIDE SEQUENCE [LARGE SCALE GENOMIC DNA]</scope>
    <source>
        <strain evidence="7 8">65S1MB</strain>
    </source>
</reference>
<comment type="cofactor">
    <cofactor evidence="1">
        <name>[4Fe-4S] cluster</name>
        <dbReference type="ChEBI" id="CHEBI:49883"/>
    </cofactor>
</comment>
<evidence type="ECO:0000313" key="7">
    <source>
        <dbReference type="EMBL" id="QDF37530.1"/>
    </source>
</evidence>
<dbReference type="InterPro" id="IPR007197">
    <property type="entry name" value="rSAM"/>
</dbReference>
<dbReference type="CDD" id="cd01335">
    <property type="entry name" value="Radical_SAM"/>
    <property type="match status" value="1"/>
</dbReference>
<protein>
    <submittedName>
        <fullName evidence="7">Radical SAM protein</fullName>
    </submittedName>
</protein>
<gene>
    <name evidence="7" type="ORF">FJN17_08095</name>
</gene>
<dbReference type="SUPFAM" id="SSF102114">
    <property type="entry name" value="Radical SAM enzymes"/>
    <property type="match status" value="1"/>
</dbReference>
<dbReference type="Proteomes" id="UP000319298">
    <property type="component" value="Chromosome"/>
</dbReference>
<dbReference type="SFLD" id="SFLDG01067">
    <property type="entry name" value="SPASM/twitch_domain_containing"/>
    <property type="match status" value="1"/>
</dbReference>
<reference evidence="8" key="1">
    <citation type="submission" date="2019-06" db="EMBL/GenBank/DDBJ databases">
        <title>Whole-Genome Sequence of Bradyrhizobium sp. 3 Strain 65S1MB.</title>
        <authorList>
            <person name="Bromfield E.S.P."/>
            <person name="Cloutier S."/>
            <person name="Nguyen H.D.T."/>
        </authorList>
    </citation>
    <scope>NUCLEOTIDE SEQUENCE [LARGE SCALE GENOMIC DNA]</scope>
    <source>
        <strain evidence="8">65S1MB</strain>
    </source>
</reference>